<name>A0A3A1YR05_9GAMM</name>
<dbReference type="RefSeq" id="WP_119530449.1">
    <property type="nucleotide sequence ID" value="NZ_JBHSSP010000016.1"/>
</dbReference>
<evidence type="ECO:0000313" key="2">
    <source>
        <dbReference type="Proteomes" id="UP000265916"/>
    </source>
</evidence>
<comment type="caution">
    <text evidence="1">The sequence shown here is derived from an EMBL/GenBank/DDBJ whole genome shotgun (WGS) entry which is preliminary data.</text>
</comment>
<dbReference type="OrthoDB" id="5677091at2"/>
<dbReference type="Proteomes" id="UP000265916">
    <property type="component" value="Unassembled WGS sequence"/>
</dbReference>
<sequence>MKIPCFMLDKYFLDQVVEVRQAGQMMLSFIFSFEDDCKLVFANRGILNFIDFTQKQKILALKEKYPKVYNYIWGKYLNTDSANPMDELILMDRMQIMTSQWAMLAFEHESDEAIAFILDKSNEDYKILQQVVSLMQNNELPMINCSLSEYLDLTKVEFKKYQEQFSWVYKG</sequence>
<reference evidence="1 2" key="1">
    <citation type="submission" date="2017-08" db="EMBL/GenBank/DDBJ databases">
        <title>Reclassification of Bisgaard taxon 37 and 44.</title>
        <authorList>
            <person name="Christensen H."/>
        </authorList>
    </citation>
    <scope>NUCLEOTIDE SEQUENCE [LARGE SCALE GENOMIC DNA]</scope>
    <source>
        <strain evidence="1 2">111</strain>
    </source>
</reference>
<dbReference type="EMBL" id="NRJG01000034">
    <property type="protein sequence ID" value="RIY39370.1"/>
    <property type="molecule type" value="Genomic_DNA"/>
</dbReference>
<proteinExistence type="predicted"/>
<keyword evidence="2" id="KW-1185">Reference proteome</keyword>
<protein>
    <submittedName>
        <fullName evidence="1">Uncharacterized protein</fullName>
    </submittedName>
</protein>
<accession>A0A3A1YR05</accession>
<dbReference type="AlphaFoldDB" id="A0A3A1YR05"/>
<gene>
    <name evidence="1" type="ORF">CKF58_02310</name>
</gene>
<organism evidence="1 2">
    <name type="scientific">Psittacicella hinzii</name>
    <dbReference type="NCBI Taxonomy" id="2028575"/>
    <lineage>
        <taxon>Bacteria</taxon>
        <taxon>Pseudomonadati</taxon>
        <taxon>Pseudomonadota</taxon>
        <taxon>Gammaproteobacteria</taxon>
        <taxon>Pasteurellales</taxon>
        <taxon>Psittacicellaceae</taxon>
        <taxon>Psittacicella</taxon>
    </lineage>
</organism>
<evidence type="ECO:0000313" key="1">
    <source>
        <dbReference type="EMBL" id="RIY39370.1"/>
    </source>
</evidence>